<comment type="caution">
    <text evidence="1">The sequence shown here is derived from an EMBL/GenBank/DDBJ whole genome shotgun (WGS) entry which is preliminary data.</text>
</comment>
<proteinExistence type="predicted"/>
<evidence type="ECO:0000313" key="1">
    <source>
        <dbReference type="EMBL" id="KAJ5379190.1"/>
    </source>
</evidence>
<name>A0A9W9SIT3_9EURO</name>
<dbReference type="GeneID" id="81375926"/>
<dbReference type="Proteomes" id="UP001147747">
    <property type="component" value="Unassembled WGS sequence"/>
</dbReference>
<accession>A0A9W9SIT3</accession>
<gene>
    <name evidence="1" type="ORF">N7509_012309</name>
</gene>
<sequence>MADATLEHIYFNPIHCKAQFSLHLTYGPYTISYAESSHPIYTLVWSGYLSSTDRGRNSLRSRWEMESESDYAGPTELALVILN</sequence>
<dbReference type="RefSeq" id="XP_056482976.1">
    <property type="nucleotide sequence ID" value="XM_056636946.1"/>
</dbReference>
<protein>
    <submittedName>
        <fullName evidence="1">Uncharacterized protein</fullName>
    </submittedName>
</protein>
<evidence type="ECO:0000313" key="2">
    <source>
        <dbReference type="Proteomes" id="UP001147747"/>
    </source>
</evidence>
<reference evidence="1" key="1">
    <citation type="submission" date="2022-12" db="EMBL/GenBank/DDBJ databases">
        <authorList>
            <person name="Petersen C."/>
        </authorList>
    </citation>
    <scope>NUCLEOTIDE SEQUENCE</scope>
    <source>
        <strain evidence="1">IBT 29677</strain>
    </source>
</reference>
<keyword evidence="2" id="KW-1185">Reference proteome</keyword>
<dbReference type="AlphaFoldDB" id="A0A9W9SIT3"/>
<reference evidence="1" key="2">
    <citation type="journal article" date="2023" name="IMA Fungus">
        <title>Comparative genomic study of the Penicillium genus elucidates a diverse pangenome and 15 lateral gene transfer events.</title>
        <authorList>
            <person name="Petersen C."/>
            <person name="Sorensen T."/>
            <person name="Nielsen M.R."/>
            <person name="Sondergaard T.E."/>
            <person name="Sorensen J.L."/>
            <person name="Fitzpatrick D.A."/>
            <person name="Frisvad J.C."/>
            <person name="Nielsen K.L."/>
        </authorList>
    </citation>
    <scope>NUCLEOTIDE SEQUENCE</scope>
    <source>
        <strain evidence="1">IBT 29677</strain>
    </source>
</reference>
<dbReference type="EMBL" id="JAPZBU010000011">
    <property type="protein sequence ID" value="KAJ5379190.1"/>
    <property type="molecule type" value="Genomic_DNA"/>
</dbReference>
<organism evidence="1 2">
    <name type="scientific">Penicillium cosmopolitanum</name>
    <dbReference type="NCBI Taxonomy" id="1131564"/>
    <lineage>
        <taxon>Eukaryota</taxon>
        <taxon>Fungi</taxon>
        <taxon>Dikarya</taxon>
        <taxon>Ascomycota</taxon>
        <taxon>Pezizomycotina</taxon>
        <taxon>Eurotiomycetes</taxon>
        <taxon>Eurotiomycetidae</taxon>
        <taxon>Eurotiales</taxon>
        <taxon>Aspergillaceae</taxon>
        <taxon>Penicillium</taxon>
    </lineage>
</organism>